<feature type="compositionally biased region" description="Low complexity" evidence="2">
    <location>
        <begin position="71"/>
        <end position="82"/>
    </location>
</feature>
<dbReference type="Gene3D" id="3.80.10.10">
    <property type="entry name" value="Ribonuclease Inhibitor"/>
    <property type="match status" value="1"/>
</dbReference>
<feature type="compositionally biased region" description="Basic and acidic residues" evidence="2">
    <location>
        <begin position="603"/>
        <end position="626"/>
    </location>
</feature>
<dbReference type="SUPFAM" id="SSF52047">
    <property type="entry name" value="RNI-like"/>
    <property type="match status" value="1"/>
</dbReference>
<feature type="compositionally biased region" description="Polar residues" evidence="2">
    <location>
        <begin position="33"/>
        <end position="47"/>
    </location>
</feature>
<feature type="compositionally biased region" description="Polar residues" evidence="2">
    <location>
        <begin position="83"/>
        <end position="92"/>
    </location>
</feature>
<evidence type="ECO:0000313" key="4">
    <source>
        <dbReference type="Proteomes" id="UP000006671"/>
    </source>
</evidence>
<dbReference type="InterPro" id="IPR032675">
    <property type="entry name" value="LRR_dom_sf"/>
</dbReference>
<evidence type="ECO:0000256" key="2">
    <source>
        <dbReference type="SAM" id="MobiDB-lite"/>
    </source>
</evidence>
<evidence type="ECO:0000256" key="1">
    <source>
        <dbReference type="SAM" id="Coils"/>
    </source>
</evidence>
<dbReference type="Pfam" id="PF13516">
    <property type="entry name" value="LRR_6"/>
    <property type="match status" value="1"/>
</dbReference>
<reference evidence="3 4" key="1">
    <citation type="journal article" date="2010" name="Cell">
        <title>The genome of Naegleria gruberi illuminates early eukaryotic versatility.</title>
        <authorList>
            <person name="Fritz-Laylin L.K."/>
            <person name="Prochnik S.E."/>
            <person name="Ginger M.L."/>
            <person name="Dacks J.B."/>
            <person name="Carpenter M.L."/>
            <person name="Field M.C."/>
            <person name="Kuo A."/>
            <person name="Paredez A."/>
            <person name="Chapman J."/>
            <person name="Pham J."/>
            <person name="Shu S."/>
            <person name="Neupane R."/>
            <person name="Cipriano M."/>
            <person name="Mancuso J."/>
            <person name="Tu H."/>
            <person name="Salamov A."/>
            <person name="Lindquist E."/>
            <person name="Shapiro H."/>
            <person name="Lucas S."/>
            <person name="Grigoriev I.V."/>
            <person name="Cande W.Z."/>
            <person name="Fulton C."/>
            <person name="Rokhsar D.S."/>
            <person name="Dawson S.C."/>
        </authorList>
    </citation>
    <scope>NUCLEOTIDE SEQUENCE [LARGE SCALE GENOMIC DNA]</scope>
    <source>
        <strain evidence="3 4">NEG-M</strain>
    </source>
</reference>
<dbReference type="PANTHER" id="PTHR24110">
    <property type="entry name" value="CENTROSOMAL PROTEIN OF 78 KDA"/>
    <property type="match status" value="1"/>
</dbReference>
<dbReference type="EMBL" id="GG738896">
    <property type="protein sequence ID" value="EFC39864.1"/>
    <property type="molecule type" value="Genomic_DNA"/>
</dbReference>
<dbReference type="VEuPathDB" id="AmoebaDB:NAEGRDRAFT_72311"/>
<feature type="region of interest" description="Disordered" evidence="2">
    <location>
        <begin position="1"/>
        <end position="92"/>
    </location>
</feature>
<dbReference type="KEGG" id="ngr:NAEGRDRAFT_72311"/>
<feature type="coiled-coil region" evidence="1">
    <location>
        <begin position="664"/>
        <end position="712"/>
    </location>
</feature>
<gene>
    <name evidence="3" type="ORF">NAEGRDRAFT_72311</name>
</gene>
<organism evidence="4">
    <name type="scientific">Naegleria gruberi</name>
    <name type="common">Amoeba</name>
    <dbReference type="NCBI Taxonomy" id="5762"/>
    <lineage>
        <taxon>Eukaryota</taxon>
        <taxon>Discoba</taxon>
        <taxon>Heterolobosea</taxon>
        <taxon>Tetramitia</taxon>
        <taxon>Eutetramitia</taxon>
        <taxon>Vahlkampfiidae</taxon>
        <taxon>Naegleria</taxon>
    </lineage>
</organism>
<evidence type="ECO:0000313" key="3">
    <source>
        <dbReference type="EMBL" id="EFC39864.1"/>
    </source>
</evidence>
<dbReference type="AlphaFoldDB" id="D2VTI2"/>
<feature type="compositionally biased region" description="Basic and acidic residues" evidence="2">
    <location>
        <begin position="565"/>
        <end position="575"/>
    </location>
</feature>
<protein>
    <submittedName>
        <fullName evidence="3">Predicted protein</fullName>
    </submittedName>
</protein>
<feature type="region of interest" description="Disordered" evidence="2">
    <location>
        <begin position="536"/>
        <end position="626"/>
    </location>
</feature>
<dbReference type="RefSeq" id="XP_002672608.1">
    <property type="nucleotide sequence ID" value="XM_002672562.1"/>
</dbReference>
<dbReference type="OrthoDB" id="188902at2759"/>
<name>D2VTI2_NAEGR</name>
<dbReference type="InterPro" id="IPR001611">
    <property type="entry name" value="Leu-rich_rpt"/>
</dbReference>
<keyword evidence="4" id="KW-1185">Reference proteome</keyword>
<dbReference type="GeneID" id="8854347"/>
<proteinExistence type="predicted"/>
<dbReference type="PANTHER" id="PTHR24110:SF3">
    <property type="entry name" value="CENTROSOMAL PROTEIN OF 78 KDA"/>
    <property type="match status" value="1"/>
</dbReference>
<keyword evidence="1" id="KW-0175">Coiled coil</keyword>
<dbReference type="Proteomes" id="UP000006671">
    <property type="component" value="Unassembled WGS sequence"/>
</dbReference>
<sequence>MNQQQQLRLPPPQSPGIMMQEQQQQQQARGRPNLTSYYNSSINNQYPVPSMPPSPSNFGGTPNGRLMFGKPTSSTPNSSNNNGRPSSAQPMRTVSRQEINNNMNRMNNRQQRPTSASPAAVKSAHFTMGGTEPLKPSERKIGRKHFVNAPTIITTTTSSSDKLDVAETLTMTSSGLRTSKSDLDKPFHSLYQAYCRRIRIEPLEFIVANSLTKGLFEIDLDLIPQEHWKRCLAALKNSRQSFNSIRIAWGESNYVRDFSTITNNKPKTTSSSPSLLSIKESMLIHQMRSTNQLERKTSSRSINLVDPITYADSLKFVRILAPCFSAFLSKLEIIGIPISKQCTSFMQKGLLEAKSSLRCLSLKNTGLGDEAFRDIGCLLTQFIKLSKLTVSGCCLSDDSSQYILNLMRERINQKSHEAWLVSLRGNQEAYDSIEDLTSLDLSDNYFSDSTAKAMSHILYDDQTLKKLNLSKNIIGVTGISLFFDVVVHNEVIDYIDLSANFGVTEFSEKFDSHTLFTNFFDSHDFIFQRISKRKKKKTSEGEEKTKTSKNGKKKDSKIVKLKVPSKSDRDAHQELESLASDSLSPRSDETDESGYESCTGRIEGNDKKSKEEEEKEKKKAEEREEKTLRLKRESELINMQIEFKNMDDLLVKLKKNKFENENRIQSQERSLTDLQQALVQLTQLVNELQEEKQTLNKQLIDTNEKLEKSQTNVQSLTSIVEANSNSSKRKDFIQPDIHIDPSLKPSQVANEDIAFRITELFNKKK</sequence>
<dbReference type="InParanoid" id="D2VTI2"/>
<dbReference type="OMA" id="GYESCTG"/>
<accession>D2VTI2</accession>